<evidence type="ECO:0000313" key="2">
    <source>
        <dbReference type="Proteomes" id="UP000694701"/>
    </source>
</evidence>
<sequence>MTQKGSSVAVQLSKVNLMTCGTEVFKVAKEIFFKRWLKRIINDNSAEVLQDIADNIIETCFQIVLDKTSKHSDYHDAYIQEILHIIDNILKSNKNMGFPDEFELSLKLHICGMSARAFQDMHDCFIKDNDPHRCLD</sequence>
<dbReference type="Proteomes" id="UP000694701">
    <property type="component" value="Unplaced"/>
</dbReference>
<proteinExistence type="predicted"/>
<reference evidence="1" key="1">
    <citation type="submission" date="2025-08" db="UniProtKB">
        <authorList>
            <consortium name="Ensembl"/>
        </authorList>
    </citation>
    <scope>IDENTIFICATION</scope>
</reference>
<dbReference type="PANTHER" id="PTHR14819:SF9">
    <property type="entry name" value="UP-REGULATOR OF CELL PROLIFERATION-LIKE"/>
    <property type="match status" value="1"/>
</dbReference>
<accession>A0A8C2FD93</accession>
<dbReference type="InterPro" id="IPR052986">
    <property type="entry name" value="VLIG_GTPase"/>
</dbReference>
<protein>
    <submittedName>
        <fullName evidence="1">Uncharacterized protein</fullName>
    </submittedName>
</protein>
<dbReference type="PANTHER" id="PTHR14819">
    <property type="entry name" value="GTP-BINDING"/>
    <property type="match status" value="1"/>
</dbReference>
<organism evidence="1 2">
    <name type="scientific">Cyprinus carpio</name>
    <name type="common">Common carp</name>
    <dbReference type="NCBI Taxonomy" id="7962"/>
    <lineage>
        <taxon>Eukaryota</taxon>
        <taxon>Metazoa</taxon>
        <taxon>Chordata</taxon>
        <taxon>Craniata</taxon>
        <taxon>Vertebrata</taxon>
        <taxon>Euteleostomi</taxon>
        <taxon>Actinopterygii</taxon>
        <taxon>Neopterygii</taxon>
        <taxon>Teleostei</taxon>
        <taxon>Ostariophysi</taxon>
        <taxon>Cypriniformes</taxon>
        <taxon>Cyprinidae</taxon>
        <taxon>Cyprininae</taxon>
        <taxon>Cyprinus</taxon>
    </lineage>
</organism>
<name>A0A8C2FD93_CYPCA</name>
<dbReference type="Ensembl" id="ENSCCRT00020058916.1">
    <property type="protein sequence ID" value="ENSCCRP00020053863.1"/>
    <property type="gene ID" value="ENSCCRG00020024373.1"/>
</dbReference>
<evidence type="ECO:0000313" key="1">
    <source>
        <dbReference type="Ensembl" id="ENSCCRP00020053863.1"/>
    </source>
</evidence>
<dbReference type="AlphaFoldDB" id="A0A8C2FD93"/>